<evidence type="ECO:0000313" key="11">
    <source>
        <dbReference type="Proteomes" id="UP000651452"/>
    </source>
</evidence>
<keyword evidence="5 9" id="KW-0479">Metal-binding</keyword>
<reference evidence="10" key="1">
    <citation type="submission" date="2018-12" db="EMBL/GenBank/DDBJ databases">
        <authorList>
            <person name="Syme R.A."/>
            <person name="Farfan-Caceres L."/>
            <person name="Lichtenzveig J."/>
        </authorList>
    </citation>
    <scope>NUCLEOTIDE SEQUENCE</scope>
    <source>
        <strain evidence="10">Al4</strain>
    </source>
</reference>
<dbReference type="Proteomes" id="UP000651452">
    <property type="component" value="Unassembled WGS sequence"/>
</dbReference>
<dbReference type="GO" id="GO:0004497">
    <property type="term" value="F:monooxygenase activity"/>
    <property type="evidence" value="ECO:0007669"/>
    <property type="project" value="UniProtKB-KW"/>
</dbReference>
<keyword evidence="6" id="KW-0560">Oxidoreductase</keyword>
<dbReference type="EMBL" id="RZGK01000024">
    <property type="protein sequence ID" value="KAF9690394.1"/>
    <property type="molecule type" value="Genomic_DNA"/>
</dbReference>
<sequence length="501" mass="57673">MDTTEAKADACKVWINARKLNKLPWAGLKPESFSALRASLRDWNLGLQVVSDGYHKYGKSGQFFVTPTWWGQPLVTVPPAYFQWWSKELEPKTELPQTINNLESQRIALPGLPIGEHLYYQNVHNLKKLGPQHVLSWMKPNLEAHLHVSTDWTTLDIREEAVFQPTIRMIIQSYYGETLKNNSDFVEHIIDYARAFNGMDYRVAHFFPRWFSSIFWWIVANRPNGPLRNQRKYDRIIIPYLRQRLRDTADAKEQIEEHDLLSIYLKSASKSKDAVDRDPVVIAGRFLMLTSGFTVSTLTGVLPLVLKQLTSHPSYVNVLLEELEASIAEQPGRWDSKLLNSLVHMDSLFRESMRCVKFNGFGLALMRVITDPEGIKLPGNNPVVVPQGTWFGAPADLVHYDDSNYEDAAGFQPWRFAKADSEARASRNMMTALSDINLAFGRGKFACPGRFFASDFMKTYICYFITHYDIRPIPGSSDSEDPVRMQIKRKEVPPWWHERWV</sequence>
<dbReference type="PRINTS" id="PR00465">
    <property type="entry name" value="EP450IV"/>
</dbReference>
<accession>A0A8H7ISF6</accession>
<dbReference type="InterPro" id="IPR001128">
    <property type="entry name" value="Cyt_P450"/>
</dbReference>
<comment type="cofactor">
    <cofactor evidence="1 9">
        <name>heme</name>
        <dbReference type="ChEBI" id="CHEBI:30413"/>
    </cofactor>
</comment>
<dbReference type="OrthoDB" id="1844152at2759"/>
<protein>
    <recommendedName>
        <fullName evidence="12">Cytochrome P450</fullName>
    </recommendedName>
</protein>
<dbReference type="SUPFAM" id="SSF48264">
    <property type="entry name" value="Cytochrome P450"/>
    <property type="match status" value="1"/>
</dbReference>
<evidence type="ECO:0000256" key="3">
    <source>
        <dbReference type="ARBA" id="ARBA00010617"/>
    </source>
</evidence>
<keyword evidence="4 9" id="KW-0349">Heme</keyword>
<dbReference type="PANTHER" id="PTHR46206:SF1">
    <property type="entry name" value="P450, PUTATIVE (EUROFUNG)-RELATED"/>
    <property type="match status" value="1"/>
</dbReference>
<keyword evidence="11" id="KW-1185">Reference proteome</keyword>
<dbReference type="AlphaFoldDB" id="A0A8H7ISF6"/>
<dbReference type="Pfam" id="PF00067">
    <property type="entry name" value="p450"/>
    <property type="match status" value="1"/>
</dbReference>
<proteinExistence type="inferred from homology"/>
<evidence type="ECO:0000313" key="10">
    <source>
        <dbReference type="EMBL" id="KAF9690394.1"/>
    </source>
</evidence>
<dbReference type="GO" id="GO:0020037">
    <property type="term" value="F:heme binding"/>
    <property type="evidence" value="ECO:0007669"/>
    <property type="project" value="InterPro"/>
</dbReference>
<name>A0A8H7ISF6_9PLEO</name>
<comment type="pathway">
    <text evidence="2">Mycotoxin biosynthesis.</text>
</comment>
<dbReference type="InterPro" id="IPR002403">
    <property type="entry name" value="Cyt_P450_E_grp-IV"/>
</dbReference>
<evidence type="ECO:0000256" key="4">
    <source>
        <dbReference type="ARBA" id="ARBA00022617"/>
    </source>
</evidence>
<dbReference type="CDD" id="cd11041">
    <property type="entry name" value="CYP503A1-like"/>
    <property type="match status" value="1"/>
</dbReference>
<evidence type="ECO:0000256" key="5">
    <source>
        <dbReference type="ARBA" id="ARBA00022723"/>
    </source>
</evidence>
<comment type="caution">
    <text evidence="10">The sequence shown here is derived from an EMBL/GenBank/DDBJ whole genome shotgun (WGS) entry which is preliminary data.</text>
</comment>
<dbReference type="GO" id="GO:0016705">
    <property type="term" value="F:oxidoreductase activity, acting on paired donors, with incorporation or reduction of molecular oxygen"/>
    <property type="evidence" value="ECO:0007669"/>
    <property type="project" value="InterPro"/>
</dbReference>
<evidence type="ECO:0008006" key="12">
    <source>
        <dbReference type="Google" id="ProtNLM"/>
    </source>
</evidence>
<comment type="similarity">
    <text evidence="3">Belongs to the cytochrome P450 family.</text>
</comment>
<gene>
    <name evidence="10" type="ORF">EKO04_011562</name>
</gene>
<evidence type="ECO:0000256" key="7">
    <source>
        <dbReference type="ARBA" id="ARBA00023004"/>
    </source>
</evidence>
<dbReference type="Gene3D" id="1.10.630.10">
    <property type="entry name" value="Cytochrome P450"/>
    <property type="match status" value="1"/>
</dbReference>
<keyword evidence="7 9" id="KW-0408">Iron</keyword>
<evidence type="ECO:0000256" key="1">
    <source>
        <dbReference type="ARBA" id="ARBA00001971"/>
    </source>
</evidence>
<keyword evidence="8" id="KW-0503">Monooxygenase</keyword>
<dbReference type="GO" id="GO:0005506">
    <property type="term" value="F:iron ion binding"/>
    <property type="evidence" value="ECO:0007669"/>
    <property type="project" value="InterPro"/>
</dbReference>
<dbReference type="PANTHER" id="PTHR46206">
    <property type="entry name" value="CYTOCHROME P450"/>
    <property type="match status" value="1"/>
</dbReference>
<evidence type="ECO:0000256" key="2">
    <source>
        <dbReference type="ARBA" id="ARBA00004685"/>
    </source>
</evidence>
<evidence type="ECO:0000256" key="8">
    <source>
        <dbReference type="ARBA" id="ARBA00023033"/>
    </source>
</evidence>
<evidence type="ECO:0000256" key="6">
    <source>
        <dbReference type="ARBA" id="ARBA00023002"/>
    </source>
</evidence>
<evidence type="ECO:0000256" key="9">
    <source>
        <dbReference type="PIRSR" id="PIRSR602403-1"/>
    </source>
</evidence>
<feature type="binding site" description="axial binding residue" evidence="9">
    <location>
        <position position="447"/>
    </location>
    <ligand>
        <name>heme</name>
        <dbReference type="ChEBI" id="CHEBI:30413"/>
    </ligand>
    <ligandPart>
        <name>Fe</name>
        <dbReference type="ChEBI" id="CHEBI:18248"/>
    </ligandPart>
</feature>
<dbReference type="InterPro" id="IPR036396">
    <property type="entry name" value="Cyt_P450_sf"/>
</dbReference>
<reference evidence="10" key="2">
    <citation type="submission" date="2020-09" db="EMBL/GenBank/DDBJ databases">
        <title>Reference genome assembly for Australian Ascochyta lentis isolate Al4.</title>
        <authorList>
            <person name="Lee R.C."/>
            <person name="Farfan-Caceres L.M."/>
            <person name="Debler J.W."/>
            <person name="Williams A.H."/>
            <person name="Henares B.M."/>
        </authorList>
    </citation>
    <scope>NUCLEOTIDE SEQUENCE</scope>
    <source>
        <strain evidence="10">Al4</strain>
    </source>
</reference>
<organism evidence="10 11">
    <name type="scientific">Ascochyta lentis</name>
    <dbReference type="NCBI Taxonomy" id="205686"/>
    <lineage>
        <taxon>Eukaryota</taxon>
        <taxon>Fungi</taxon>
        <taxon>Dikarya</taxon>
        <taxon>Ascomycota</taxon>
        <taxon>Pezizomycotina</taxon>
        <taxon>Dothideomycetes</taxon>
        <taxon>Pleosporomycetidae</taxon>
        <taxon>Pleosporales</taxon>
        <taxon>Pleosporineae</taxon>
        <taxon>Didymellaceae</taxon>
        <taxon>Ascochyta</taxon>
    </lineage>
</organism>